<protein>
    <submittedName>
        <fullName evidence="6">Translocation/assembly module TamB domain-containing protein</fullName>
    </submittedName>
</protein>
<evidence type="ECO:0000313" key="7">
    <source>
        <dbReference type="Proteomes" id="UP001268610"/>
    </source>
</evidence>
<dbReference type="EMBL" id="JAVLSF010001076">
    <property type="protein sequence ID" value="MDR9778671.1"/>
    <property type="molecule type" value="Genomic_DNA"/>
</dbReference>
<dbReference type="InterPro" id="IPR007452">
    <property type="entry name" value="TamB_C"/>
</dbReference>
<dbReference type="PANTHER" id="PTHR36985">
    <property type="entry name" value="TRANSLOCATION AND ASSEMBLY MODULE SUBUNIT TAMB"/>
    <property type="match status" value="1"/>
</dbReference>
<dbReference type="Proteomes" id="UP001268610">
    <property type="component" value="Unassembled WGS sequence"/>
</dbReference>
<comment type="caution">
    <text evidence="6">The sequence shown here is derived from an EMBL/GenBank/DDBJ whole genome shotgun (WGS) entry which is preliminary data.</text>
</comment>
<feature type="domain" description="Translocation and assembly module TamB C-terminal" evidence="5">
    <location>
        <begin position="6"/>
        <end position="119"/>
    </location>
</feature>
<gene>
    <name evidence="6" type="ORF">RJJ65_39700</name>
</gene>
<dbReference type="GO" id="GO:0005886">
    <property type="term" value="C:plasma membrane"/>
    <property type="evidence" value="ECO:0007669"/>
    <property type="project" value="InterPro"/>
</dbReference>
<evidence type="ECO:0000313" key="6">
    <source>
        <dbReference type="EMBL" id="MDR9778671.1"/>
    </source>
</evidence>
<keyword evidence="4" id="KW-0472">Membrane</keyword>
<dbReference type="Pfam" id="PF04357">
    <property type="entry name" value="TamB"/>
    <property type="match status" value="1"/>
</dbReference>
<dbReference type="PANTHER" id="PTHR36985:SF1">
    <property type="entry name" value="TRANSLOCATION AND ASSEMBLY MODULE SUBUNIT TAMB"/>
    <property type="match status" value="1"/>
</dbReference>
<accession>A0AAJ2H169</accession>
<keyword evidence="2" id="KW-0812">Transmembrane</keyword>
<evidence type="ECO:0000256" key="2">
    <source>
        <dbReference type="ARBA" id="ARBA00022692"/>
    </source>
</evidence>
<evidence type="ECO:0000256" key="4">
    <source>
        <dbReference type="ARBA" id="ARBA00023136"/>
    </source>
</evidence>
<proteinExistence type="predicted"/>
<dbReference type="GO" id="GO:0097347">
    <property type="term" value="C:TAM protein secretion complex"/>
    <property type="evidence" value="ECO:0007669"/>
    <property type="project" value="TreeGrafter"/>
</dbReference>
<name>A0AAJ2H169_9HYPH</name>
<reference evidence="6" key="1">
    <citation type="submission" date="2023-04" db="EMBL/GenBank/DDBJ databases">
        <title>Genomic characterization of faba bean (Vicia faba) microsymbionts in Mexican soils.</title>
        <authorList>
            <person name="Rivera Orduna F.N."/>
            <person name="Guevara-Luna J."/>
            <person name="Yan J."/>
            <person name="Arroyo-Herrera I."/>
            <person name="Li Y."/>
            <person name="Vasquez-Murrieta M.S."/>
            <person name="Wang E.T."/>
        </authorList>
    </citation>
    <scope>NUCLEOTIDE SEQUENCE</scope>
    <source>
        <strain evidence="6">CH26</strain>
    </source>
</reference>
<dbReference type="GO" id="GO:0009306">
    <property type="term" value="P:protein secretion"/>
    <property type="evidence" value="ECO:0007669"/>
    <property type="project" value="InterPro"/>
</dbReference>
<evidence type="ECO:0000259" key="5">
    <source>
        <dbReference type="Pfam" id="PF04357"/>
    </source>
</evidence>
<dbReference type="RefSeq" id="WP_310866679.1">
    <property type="nucleotide sequence ID" value="NZ_JAVLSF010001076.1"/>
</dbReference>
<comment type="subcellular location">
    <subcellularLocation>
        <location evidence="1">Membrane</location>
        <topology evidence="1">Single-pass membrane protein</topology>
    </subcellularLocation>
</comment>
<keyword evidence="3" id="KW-1133">Transmembrane helix</keyword>
<organism evidence="6 7">
    <name type="scientific">Rhizobium hidalgonense</name>
    <dbReference type="NCBI Taxonomy" id="1538159"/>
    <lineage>
        <taxon>Bacteria</taxon>
        <taxon>Pseudomonadati</taxon>
        <taxon>Pseudomonadota</taxon>
        <taxon>Alphaproteobacteria</taxon>
        <taxon>Hyphomicrobiales</taxon>
        <taxon>Rhizobiaceae</taxon>
        <taxon>Rhizobium/Agrobacterium group</taxon>
        <taxon>Rhizobium</taxon>
    </lineage>
</organism>
<sequence>KINSNSVNASSAAGFKSDINNTIAAAGLSLGLGGTRQFTNTIGRTFGLDSLTLDAEGVGDDTQVSLTGYITPDLYLRYGVGVFTPVNRLTLRYQLNRRLYVEASSALDRAIDVFYNWRF</sequence>
<dbReference type="AlphaFoldDB" id="A0AAJ2H169"/>
<evidence type="ECO:0000256" key="1">
    <source>
        <dbReference type="ARBA" id="ARBA00004167"/>
    </source>
</evidence>
<evidence type="ECO:0000256" key="3">
    <source>
        <dbReference type="ARBA" id="ARBA00022989"/>
    </source>
</evidence>
<feature type="non-terminal residue" evidence="6">
    <location>
        <position position="1"/>
    </location>
</feature>